<accession>A0A8M2BDS5</accession>
<feature type="compositionally biased region" description="Polar residues" evidence="1">
    <location>
        <begin position="41"/>
        <end position="50"/>
    </location>
</feature>
<dbReference type="AlphaFoldDB" id="A0A8M2BDS5"/>
<dbReference type="ZFIN" id="ZDB-GENE-120215-94">
    <property type="gene designation" value="si:ch73-269m14.4"/>
</dbReference>
<sequence length="1140" mass="129367">MDRYSRRMAALRSHHKKCEERYKAKMRTETYDNNLQNGEQSNDKGEVPTENGSAEKSDIDTENGSAEKSDIDTENGSAEKSDIDTENETSKQDSSESETCSEYVPSDKESTADELDSERESGVQLNTIDTLIPSDKDSLHTSKKKKKMTIKTTVNCPKGTRKWNKKQYCLYCQKPQSKISRHLENRHANEPEVSKAFSFPKHSKKRKDLLEGIRNKGNYFHNVEVLENKDGEIVTWRQPTVAADISDFLPCPQCLGFFMKKDLWKHSKACRAENVVKRKKGERVRSTAACLLPMGSDTPAGIRTLLMGMREDSIAKAITEDRLIMLFGESIYTKCGHDRAQHPYIVQKMRELARFMVKVKELSKSVETLEKLCVPQNFVLAITACKEVSSYNAESNLFKTPSLALKIGYSLKKACQVSLGQSLMSGDTETERNVKNFIKLIDSHWRTNISSKALNTLQQARWNKGDTIPLTADVMALQKHLRKQEEVSKEKLRKNANAADWKVLAETILCQIILFNRRREGEASKLLLTVYEKRNVKPANQDVVKSLTKLEQQLCSELTRLEIRGKRGKKVPVLLTKDMVDSLDLLIGSREKVGVTKDNPYVFAKVECSAHIRGSDCLRKYAAVCGAKDPKSLTSTQLRKQVATLCQIMNLKDNELDQLAKFMGHDIRVHREYYRLSENTIQLAKVSKLLLSLEKGSGVYKGRSLEEIQFSTDVTGEELSQTTDMDEEEHTSASRKSISHSSQHKRQSSDTDEKEHTSSRKSISKSSKRKRQSSDTDEKEHTSSRKSISKSSKRKRQSSDTAVKVLTEVEEEHTSASRKSVSKSSKRKRQSSDTDEKEHTSASRKSVSHSSQCKRQSSDTDEKEHTSSRKSISKSSKRKRQSSDTDEKEHTSSRKSISKSSKRKRQSSDTAVKVLTEVEEEHTSASRKSVSKSSKRKRQSSDTDEKEHTSSRKYVSKSSKRKRQSSDTDEKEHTSSRKSISKSSKRKRLSSDTDEKEHTSSRKFVSKSSKRKRQSSDTAVKVLTEVEEEHTSASRKSVSKSAHKNRLLESVEFSEDESFMQPSIKSGKKAPKRPWSPEEQLAVKDTMRKFLALRKVPGMADCLSCLDKNPVLGSRSWRDIKNFVHNTIQSMKKKLATITY</sequence>
<gene>
    <name evidence="4 5" type="primary">si:ch73-269m14.4</name>
    <name evidence="3" type="synonym">LOC101882062</name>
</gene>
<feature type="compositionally biased region" description="Basic and acidic residues" evidence="1">
    <location>
        <begin position="757"/>
        <end position="768"/>
    </location>
</feature>
<feature type="compositionally biased region" description="Polar residues" evidence="1">
    <location>
        <begin position="722"/>
        <end position="733"/>
    </location>
</feature>
<feature type="compositionally biased region" description="Basic and acidic residues" evidence="1">
    <location>
        <begin position="782"/>
        <end position="793"/>
    </location>
</feature>
<dbReference type="PANTHER" id="PTHR33480:SF5">
    <property type="entry name" value="SI:DKEY-51D8.9"/>
    <property type="match status" value="1"/>
</dbReference>
<feature type="compositionally biased region" description="Basic and acidic residues" evidence="1">
    <location>
        <begin position="891"/>
        <end position="902"/>
    </location>
</feature>
<keyword evidence="2" id="KW-1185">Reference proteome</keyword>
<protein>
    <submittedName>
        <fullName evidence="3">Uncharacterized protein isoform X1</fullName>
    </submittedName>
    <submittedName>
        <fullName evidence="4">Uncharacterized protein si:ch73-269m14.4 isoform X1</fullName>
    </submittedName>
</protein>
<dbReference type="Proteomes" id="UP000000437">
    <property type="component" value="Chromosome 7"/>
</dbReference>
<evidence type="ECO:0000256" key="1">
    <source>
        <dbReference type="SAM" id="MobiDB-lite"/>
    </source>
</evidence>
<feature type="compositionally biased region" description="Basic residues" evidence="1">
    <location>
        <begin position="1014"/>
        <end position="1023"/>
    </location>
</feature>
<feature type="compositionally biased region" description="Basic and acidic residues" evidence="1">
    <location>
        <begin position="1"/>
        <end position="15"/>
    </location>
</feature>
<evidence type="ECO:0000313" key="2">
    <source>
        <dbReference type="Proteomes" id="UP000000437"/>
    </source>
</evidence>
<feature type="compositionally biased region" description="Basic residues" evidence="1">
    <location>
        <begin position="830"/>
        <end position="839"/>
    </location>
</feature>
<proteinExistence type="predicted"/>
<feature type="compositionally biased region" description="Basic and acidic residues" evidence="1">
    <location>
        <begin position="51"/>
        <end position="104"/>
    </location>
</feature>
<feature type="compositionally biased region" description="Basic and acidic residues" evidence="1">
    <location>
        <begin position="999"/>
        <end position="1010"/>
    </location>
</feature>
<feature type="compositionally biased region" description="Basic residues" evidence="1">
    <location>
        <begin position="939"/>
        <end position="948"/>
    </location>
</feature>
<dbReference type="KEGG" id="dre:563025"/>
<evidence type="ECO:0000313" key="3">
    <source>
        <dbReference type="RefSeq" id="XP_005166368.4"/>
    </source>
</evidence>
<name>A0A8M2BDS5_DANRE</name>
<dbReference type="RefSeq" id="XP_009293989.3">
    <property type="nucleotide sequence ID" value="XM_009295714.5"/>
</dbReference>
<feature type="region of interest" description="Disordered" evidence="1">
    <location>
        <begin position="722"/>
        <end position="1088"/>
    </location>
</feature>
<feature type="compositionally biased region" description="Basic residues" evidence="1">
    <location>
        <begin position="964"/>
        <end position="973"/>
    </location>
</feature>
<feature type="compositionally biased region" description="Basic and acidic residues" evidence="1">
    <location>
        <begin position="840"/>
        <end position="851"/>
    </location>
</feature>
<feature type="compositionally biased region" description="Polar residues" evidence="1">
    <location>
        <begin position="853"/>
        <end position="865"/>
    </location>
</feature>
<dbReference type="PANTHER" id="PTHR33480">
    <property type="entry name" value="SET DOMAIN-CONTAINING PROTEIN-RELATED"/>
    <property type="match status" value="1"/>
</dbReference>
<dbReference type="KEGG" id="dre:101882062"/>
<feature type="compositionally biased region" description="Basic residues" evidence="1">
    <location>
        <begin position="881"/>
        <end position="890"/>
    </location>
</feature>
<reference evidence="3 4" key="1">
    <citation type="submission" date="2025-08" db="UniProtKB">
        <authorList>
            <consortium name="RefSeq"/>
        </authorList>
    </citation>
    <scope>IDENTIFICATION</scope>
    <source>
        <strain evidence="3 4">Tuebingen</strain>
        <tissue evidence="3 4">Fibroblasts and whole tissue</tissue>
    </source>
</reference>
<feature type="compositionally biased region" description="Basic and acidic residues" evidence="1">
    <location>
        <begin position="27"/>
        <end position="40"/>
    </location>
</feature>
<evidence type="ECO:0000313" key="5">
    <source>
        <dbReference type="ZFIN" id="ZDB-GENE-120215-94"/>
    </source>
</evidence>
<dbReference type="AGR" id="ZFIN:ZDB-GENE-120215-94"/>
<organism evidence="2 3">
    <name type="scientific">Danio rerio</name>
    <name type="common">Zebrafish</name>
    <name type="synonym">Brachydanio rerio</name>
    <dbReference type="NCBI Taxonomy" id="7955"/>
    <lineage>
        <taxon>Eukaryota</taxon>
        <taxon>Metazoa</taxon>
        <taxon>Chordata</taxon>
        <taxon>Craniata</taxon>
        <taxon>Vertebrata</taxon>
        <taxon>Euteleostomi</taxon>
        <taxon>Actinopterygii</taxon>
        <taxon>Neopterygii</taxon>
        <taxon>Teleostei</taxon>
        <taxon>Ostariophysi</taxon>
        <taxon>Cypriniformes</taxon>
        <taxon>Danionidae</taxon>
        <taxon>Danioninae</taxon>
        <taxon>Danio</taxon>
    </lineage>
</organism>
<feature type="compositionally biased region" description="Basic residues" evidence="1">
    <location>
        <begin position="906"/>
        <end position="915"/>
    </location>
</feature>
<feature type="compositionally biased region" description="Basic residues" evidence="1">
    <location>
        <begin position="797"/>
        <end position="806"/>
    </location>
</feature>
<feature type="compositionally biased region" description="Basic residues" evidence="1">
    <location>
        <begin position="772"/>
        <end position="781"/>
    </location>
</feature>
<feature type="compositionally biased region" description="Basic and acidic residues" evidence="1">
    <location>
        <begin position="974"/>
        <end position="985"/>
    </location>
</feature>
<feature type="compositionally biased region" description="Basic and acidic residues" evidence="1">
    <location>
        <begin position="949"/>
        <end position="960"/>
    </location>
</feature>
<feature type="compositionally biased region" description="Basic residues" evidence="1">
    <location>
        <begin position="989"/>
        <end position="998"/>
    </location>
</feature>
<feature type="compositionally biased region" description="Basic and acidic residues" evidence="1">
    <location>
        <begin position="866"/>
        <end position="877"/>
    </location>
</feature>
<dbReference type="RefSeq" id="XP_005166368.4">
    <property type="nucleotide sequence ID" value="XM_005166311.6"/>
</dbReference>
<evidence type="ECO:0000313" key="4">
    <source>
        <dbReference type="RefSeq" id="XP_009293989.3"/>
    </source>
</evidence>
<feature type="region of interest" description="Disordered" evidence="1">
    <location>
        <begin position="1"/>
        <end position="135"/>
    </location>
</feature>